<evidence type="ECO:0008006" key="3">
    <source>
        <dbReference type="Google" id="ProtNLM"/>
    </source>
</evidence>
<feature type="chain" id="PRO_5002063308" description="Secreted protein" evidence="1">
    <location>
        <begin position="25"/>
        <end position="68"/>
    </location>
</feature>
<feature type="signal peptide" evidence="1">
    <location>
        <begin position="1"/>
        <end position="24"/>
    </location>
</feature>
<organism evidence="2">
    <name type="scientific">Arundo donax</name>
    <name type="common">Giant reed</name>
    <name type="synonym">Donax arundinaceus</name>
    <dbReference type="NCBI Taxonomy" id="35708"/>
    <lineage>
        <taxon>Eukaryota</taxon>
        <taxon>Viridiplantae</taxon>
        <taxon>Streptophyta</taxon>
        <taxon>Embryophyta</taxon>
        <taxon>Tracheophyta</taxon>
        <taxon>Spermatophyta</taxon>
        <taxon>Magnoliopsida</taxon>
        <taxon>Liliopsida</taxon>
        <taxon>Poales</taxon>
        <taxon>Poaceae</taxon>
        <taxon>PACMAD clade</taxon>
        <taxon>Arundinoideae</taxon>
        <taxon>Arundineae</taxon>
        <taxon>Arundo</taxon>
    </lineage>
</organism>
<keyword evidence="1" id="KW-0732">Signal</keyword>
<sequence>MVLFTSHSFIVVFCCLVHKRYDHACYSYSIYCVTIKIVEYVHLPPLLKRMEVPIAICQKTLNTSQANS</sequence>
<dbReference type="AlphaFoldDB" id="A0A0A9CEZ0"/>
<evidence type="ECO:0000256" key="1">
    <source>
        <dbReference type="SAM" id="SignalP"/>
    </source>
</evidence>
<reference evidence="2" key="1">
    <citation type="submission" date="2014-09" db="EMBL/GenBank/DDBJ databases">
        <authorList>
            <person name="Magalhaes I.L.F."/>
            <person name="Oliveira U."/>
            <person name="Santos F.R."/>
            <person name="Vidigal T.H.D.A."/>
            <person name="Brescovit A.D."/>
            <person name="Santos A.J."/>
        </authorList>
    </citation>
    <scope>NUCLEOTIDE SEQUENCE</scope>
    <source>
        <tissue evidence="2">Shoot tissue taken approximately 20 cm above the soil surface</tissue>
    </source>
</reference>
<name>A0A0A9CEZ0_ARUDO</name>
<reference evidence="2" key="2">
    <citation type="journal article" date="2015" name="Data Brief">
        <title>Shoot transcriptome of the giant reed, Arundo donax.</title>
        <authorList>
            <person name="Barrero R.A."/>
            <person name="Guerrero F.D."/>
            <person name="Moolhuijzen P."/>
            <person name="Goolsby J.A."/>
            <person name="Tidwell J."/>
            <person name="Bellgard S.E."/>
            <person name="Bellgard M.I."/>
        </authorList>
    </citation>
    <scope>NUCLEOTIDE SEQUENCE</scope>
    <source>
        <tissue evidence="2">Shoot tissue taken approximately 20 cm above the soil surface</tissue>
    </source>
</reference>
<dbReference type="EMBL" id="GBRH01227833">
    <property type="protein sequence ID" value="JAD70062.1"/>
    <property type="molecule type" value="Transcribed_RNA"/>
</dbReference>
<proteinExistence type="predicted"/>
<accession>A0A0A9CEZ0</accession>
<evidence type="ECO:0000313" key="2">
    <source>
        <dbReference type="EMBL" id="JAD70062.1"/>
    </source>
</evidence>
<protein>
    <recommendedName>
        <fullName evidence="3">Secreted protein</fullName>
    </recommendedName>
</protein>